<dbReference type="GO" id="GO:0015074">
    <property type="term" value="P:DNA integration"/>
    <property type="evidence" value="ECO:0007669"/>
    <property type="project" value="InterPro"/>
</dbReference>
<feature type="transmembrane region" description="Helical" evidence="13">
    <location>
        <begin position="1680"/>
        <end position="1699"/>
    </location>
</feature>
<evidence type="ECO:0000256" key="11">
    <source>
        <dbReference type="SAM" id="Coils"/>
    </source>
</evidence>
<feature type="domain" description="Integrase catalytic" evidence="16">
    <location>
        <begin position="1080"/>
        <end position="1257"/>
    </location>
</feature>
<dbReference type="InterPro" id="IPR041373">
    <property type="entry name" value="RT_RNaseH"/>
</dbReference>
<keyword evidence="8" id="KW-0695">RNA-directed DNA polymerase</keyword>
<dbReference type="InterPro" id="IPR043502">
    <property type="entry name" value="DNA/RNA_pol_sf"/>
</dbReference>
<dbReference type="Gene3D" id="3.10.10.10">
    <property type="entry name" value="HIV Type 1 Reverse Transcriptase, subunit A, domain 1"/>
    <property type="match status" value="1"/>
</dbReference>
<keyword evidence="10" id="KW-0479">Metal-binding</keyword>
<dbReference type="SUPFAM" id="SSF48403">
    <property type="entry name" value="Ankyrin repeat"/>
    <property type="match status" value="1"/>
</dbReference>
<dbReference type="GO" id="GO:0004519">
    <property type="term" value="F:endonuclease activity"/>
    <property type="evidence" value="ECO:0007669"/>
    <property type="project" value="UniProtKB-KW"/>
</dbReference>
<dbReference type="CDD" id="cd01647">
    <property type="entry name" value="RT_LTR"/>
    <property type="match status" value="1"/>
</dbReference>
<evidence type="ECO:0000256" key="7">
    <source>
        <dbReference type="ARBA" id="ARBA00022801"/>
    </source>
</evidence>
<dbReference type="EMBL" id="LRGB01002536">
    <property type="protein sequence ID" value="KZS07216.1"/>
    <property type="molecule type" value="Genomic_DNA"/>
</dbReference>
<dbReference type="PROSITE" id="PS50297">
    <property type="entry name" value="ANK_REP_REGION"/>
    <property type="match status" value="1"/>
</dbReference>
<keyword evidence="13" id="KW-0812">Transmembrane</keyword>
<evidence type="ECO:0000256" key="3">
    <source>
        <dbReference type="ARBA" id="ARBA00022679"/>
    </source>
</evidence>
<dbReference type="CDD" id="cd09274">
    <property type="entry name" value="RNase_HI_RT_Ty3"/>
    <property type="match status" value="1"/>
</dbReference>
<feature type="compositionally biased region" description="Polar residues" evidence="12">
    <location>
        <begin position="442"/>
        <end position="451"/>
    </location>
</feature>
<evidence type="ECO:0000259" key="14">
    <source>
        <dbReference type="PROSITE" id="PS50158"/>
    </source>
</evidence>
<feature type="repeat" description="ANK" evidence="9">
    <location>
        <begin position="1876"/>
        <end position="1908"/>
    </location>
</feature>
<keyword evidence="2" id="KW-0645">Protease</keyword>
<evidence type="ECO:0000313" key="18">
    <source>
        <dbReference type="Proteomes" id="UP000076858"/>
    </source>
</evidence>
<dbReference type="GO" id="GO:0042575">
    <property type="term" value="C:DNA polymerase complex"/>
    <property type="evidence" value="ECO:0007669"/>
    <property type="project" value="UniProtKB-ARBA"/>
</dbReference>
<dbReference type="PANTHER" id="PTHR37984:SF5">
    <property type="entry name" value="PROTEIN NYNRIN-LIKE"/>
    <property type="match status" value="1"/>
</dbReference>
<dbReference type="EC" id="2.7.7.49" evidence="1"/>
<evidence type="ECO:0000256" key="5">
    <source>
        <dbReference type="ARBA" id="ARBA00022722"/>
    </source>
</evidence>
<feature type="compositionally biased region" description="Basic and acidic residues" evidence="12">
    <location>
        <begin position="481"/>
        <end position="540"/>
    </location>
</feature>
<keyword evidence="18" id="KW-1185">Reference proteome</keyword>
<dbReference type="FunFam" id="3.10.20.370:FF:000001">
    <property type="entry name" value="Retrovirus-related Pol polyprotein from transposon 17.6-like protein"/>
    <property type="match status" value="1"/>
</dbReference>
<dbReference type="FunFam" id="3.10.10.10:FF:000007">
    <property type="entry name" value="Retrovirus-related Pol polyprotein from transposon 17.6-like Protein"/>
    <property type="match status" value="1"/>
</dbReference>
<dbReference type="InterPro" id="IPR001878">
    <property type="entry name" value="Znf_CCHC"/>
</dbReference>
<feature type="domain" description="CCHC-type" evidence="14">
    <location>
        <begin position="460"/>
        <end position="474"/>
    </location>
</feature>
<dbReference type="GO" id="GO:0003676">
    <property type="term" value="F:nucleic acid binding"/>
    <property type="evidence" value="ECO:0007669"/>
    <property type="project" value="InterPro"/>
</dbReference>
<gene>
    <name evidence="17" type="ORF">APZ42_029109</name>
</gene>
<feature type="region of interest" description="Disordered" evidence="12">
    <location>
        <begin position="41"/>
        <end position="61"/>
    </location>
</feature>
<dbReference type="GO" id="GO:0008270">
    <property type="term" value="F:zinc ion binding"/>
    <property type="evidence" value="ECO:0007669"/>
    <property type="project" value="UniProtKB-KW"/>
</dbReference>
<accession>A0A164PWQ5</accession>
<evidence type="ECO:0000256" key="6">
    <source>
        <dbReference type="ARBA" id="ARBA00022759"/>
    </source>
</evidence>
<feature type="domain" description="Reverse transcriptase" evidence="15">
    <location>
        <begin position="656"/>
        <end position="856"/>
    </location>
</feature>
<dbReference type="InterPro" id="IPR050951">
    <property type="entry name" value="Retrovirus_Pol_polyprotein"/>
</dbReference>
<feature type="region of interest" description="Disordered" evidence="12">
    <location>
        <begin position="161"/>
        <end position="214"/>
    </location>
</feature>
<dbReference type="Pfam" id="PF22938">
    <property type="entry name" value="Integrase_p58_C"/>
    <property type="match status" value="1"/>
</dbReference>
<dbReference type="FunFam" id="3.30.70.270:FF:000020">
    <property type="entry name" value="Transposon Tf2-6 polyprotein-like Protein"/>
    <property type="match status" value="1"/>
</dbReference>
<dbReference type="STRING" id="35525.A0A164PWQ5"/>
<evidence type="ECO:0000256" key="12">
    <source>
        <dbReference type="SAM" id="MobiDB-lite"/>
    </source>
</evidence>
<comment type="caution">
    <text evidence="17">The sequence shown here is derived from an EMBL/GenBank/DDBJ whole genome shotgun (WGS) entry which is preliminary data.</text>
</comment>
<keyword evidence="13" id="KW-0472">Membrane</keyword>
<feature type="region of interest" description="Disordered" evidence="12">
    <location>
        <begin position="481"/>
        <end position="552"/>
    </location>
</feature>
<evidence type="ECO:0000256" key="10">
    <source>
        <dbReference type="PROSITE-ProRule" id="PRU00047"/>
    </source>
</evidence>
<evidence type="ECO:0000259" key="15">
    <source>
        <dbReference type="PROSITE" id="PS50878"/>
    </source>
</evidence>
<keyword evidence="9" id="KW-0040">ANK repeat</keyword>
<dbReference type="Proteomes" id="UP000076858">
    <property type="component" value="Unassembled WGS sequence"/>
</dbReference>
<evidence type="ECO:0000256" key="8">
    <source>
        <dbReference type="ARBA" id="ARBA00022918"/>
    </source>
</evidence>
<dbReference type="GO" id="GO:0003964">
    <property type="term" value="F:RNA-directed DNA polymerase activity"/>
    <property type="evidence" value="ECO:0007669"/>
    <property type="project" value="UniProtKB-KW"/>
</dbReference>
<dbReference type="PROSITE" id="PS50158">
    <property type="entry name" value="ZF_CCHC"/>
    <property type="match status" value="1"/>
</dbReference>
<dbReference type="InterPro" id="IPR036770">
    <property type="entry name" value="Ankyrin_rpt-contain_sf"/>
</dbReference>
<keyword evidence="11" id="KW-0175">Coiled coil</keyword>
<dbReference type="InterPro" id="IPR054465">
    <property type="entry name" value="Integrase_p58-like_C"/>
</dbReference>
<keyword evidence="10" id="KW-0862">Zinc</keyword>
<feature type="compositionally biased region" description="Polar residues" evidence="12">
    <location>
        <begin position="1394"/>
        <end position="1413"/>
    </location>
</feature>
<dbReference type="Gene3D" id="3.30.420.10">
    <property type="entry name" value="Ribonuclease H-like superfamily/Ribonuclease H"/>
    <property type="match status" value="1"/>
</dbReference>
<keyword evidence="13" id="KW-1133">Transmembrane helix</keyword>
<feature type="region of interest" description="Disordered" evidence="12">
    <location>
        <begin position="108"/>
        <end position="132"/>
    </location>
</feature>
<name>A0A164PWQ5_9CRUS</name>
<dbReference type="InterPro" id="IPR002110">
    <property type="entry name" value="Ankyrin_rpt"/>
</dbReference>
<dbReference type="Pfam" id="PF17917">
    <property type="entry name" value="RT_RNaseH"/>
    <property type="match status" value="1"/>
</dbReference>
<dbReference type="Gene3D" id="3.10.20.370">
    <property type="match status" value="1"/>
</dbReference>
<dbReference type="FunFam" id="3.30.420.10:FF:000032">
    <property type="entry name" value="Retrovirus-related Pol polyprotein from transposon 297-like Protein"/>
    <property type="match status" value="1"/>
</dbReference>
<dbReference type="PANTHER" id="PTHR37984">
    <property type="entry name" value="PROTEIN CBG26694"/>
    <property type="match status" value="1"/>
</dbReference>
<dbReference type="PROSITE" id="PS50878">
    <property type="entry name" value="RT_POL"/>
    <property type="match status" value="1"/>
</dbReference>
<organism evidence="17 18">
    <name type="scientific">Daphnia magna</name>
    <dbReference type="NCBI Taxonomy" id="35525"/>
    <lineage>
        <taxon>Eukaryota</taxon>
        <taxon>Metazoa</taxon>
        <taxon>Ecdysozoa</taxon>
        <taxon>Arthropoda</taxon>
        <taxon>Crustacea</taxon>
        <taxon>Branchiopoda</taxon>
        <taxon>Diplostraca</taxon>
        <taxon>Cladocera</taxon>
        <taxon>Anomopoda</taxon>
        <taxon>Daphniidae</taxon>
        <taxon>Daphnia</taxon>
    </lineage>
</organism>
<keyword evidence="7" id="KW-0378">Hydrolase</keyword>
<dbReference type="GO" id="GO:0006508">
    <property type="term" value="P:proteolysis"/>
    <property type="evidence" value="ECO:0007669"/>
    <property type="project" value="UniProtKB-KW"/>
</dbReference>
<evidence type="ECO:0000256" key="4">
    <source>
        <dbReference type="ARBA" id="ARBA00022695"/>
    </source>
</evidence>
<dbReference type="SMART" id="SM00248">
    <property type="entry name" value="ANK"/>
    <property type="match status" value="2"/>
</dbReference>
<evidence type="ECO:0000256" key="9">
    <source>
        <dbReference type="PROSITE-ProRule" id="PRU00023"/>
    </source>
</evidence>
<feature type="region of interest" description="Disordered" evidence="12">
    <location>
        <begin position="431"/>
        <end position="454"/>
    </location>
</feature>
<evidence type="ECO:0000313" key="17">
    <source>
        <dbReference type="EMBL" id="KZS07216.1"/>
    </source>
</evidence>
<evidence type="ECO:0000259" key="16">
    <source>
        <dbReference type="PROSITE" id="PS50994"/>
    </source>
</evidence>
<dbReference type="SUPFAM" id="SSF53098">
    <property type="entry name" value="Ribonuclease H-like"/>
    <property type="match status" value="1"/>
</dbReference>
<dbReference type="InterPro" id="IPR036397">
    <property type="entry name" value="RNaseH_sf"/>
</dbReference>
<sequence>MNFGQFRQSKRIRGISASPVRGFREGEEQVRDLGVRPKVPTGVFVDAGTQTSSGAGPSISSRGAESFNPVVRAGANTKVVCNYQRWRAQQKPRDSGIGEQSVVESGSTCEEVAGRERASTYPLSLDSKSASRGELVESAIDRTVAESLQWDSGEFREILADSRHSEEETSEDLGSNFQGWRGYSSEDSPVETSSDDEKPSSESSSSSVLSPLPPLAMAQRAPATQLKYRSPPIFYGKKEEDAADWLERYESTAQYNRWGPNEKLENFGMHLDGAARKWFLCLGAVADWQDTPAVVASPGVAAVPAVPGLRTRFLTEFQAQHYSRYQEARLRQRKQGIEESGIEYFYDVIDLCRKVDPGMTEEAKVVYLFRGLKPTLLEKIWIVSPKTSTEFLAALKLHTEAAEQDTKDELRELVLELKAELAELKRVSKFSGSSGKRDKARSPQNSVSFASRTADGKPICHKCGKAGHIACYCKAEKVNDKKKEQVRHRSDGGRGDPPKSRRESRRDDRKDGRRDGWRGDEGREKRDDGRGNSRETRENDQMNVGMVSTDEDETEESAVLLIDSSRLITEVVTCQGMNIRAVIDTGAVVSVASPELQRKLQAKRSEWTGHRDGELGMCRKAEHRINTGAAAPVHQPPYKSAWKERVIVQEQVDEMEKKGVIEPSNSPWASPVVLGKKKDGSWRFCVDYRRLNAISVKDVYPLPRIEETLSRMGYACIFSTIDLESGYWQVPLHEADKEKTAFVTPDGLYQFLVMPFGLASAPGTFQRMIYLVLAGLRWSICLVYLDDIIIYSSGIKLVKCQFGASEIKALGHVIGGLGIRPDPDKINAVVNFPIPSAFNKADEKLKCVRSFVGLCSYYRRFIPQFAQSAKPLTDLFKKGGCFAWEAPQEASFFALKQALARAAILAYPDFSRPFEIHPDACDYGLGAVLLQRVDNVERPLADASRLLSKNEGNYSITEKECLALVWAVKKFRSYIWGMETLVVTDHHALCWLLTKKDLAGRLARWSLQLQEFLLRIAHRNGRLHSDADALSRYPSDAPQELDEELQCMFAALSVDLESKSDLQCAQKTEWKLVFAELEKGKPYPQYRLRDGLLCLLQRRGDARLSSRHYGWTLGHFMSKGGNTNIVVAIDYVTKWAETKALPRAGATEVDFLVKCVLLRHGAPRQLTTDQGRCFMAEVTQKVLQAMETNHTPTTAYRPQGNGLVERLNHTLADMLSMYVSADHRNWDKSLPFVTFAYNTSRQESTGRTPFHLVYGRDAILPVDGALSSDPNLFPPRGQDPTEWALERLQRARHEVQRLSVAVHKKQKIRYDEGCREAPTYLPGEEVLIYKPVRKVGKSEKLLHHWLGPYTIVRQTTPSNYELRRGRSPKSEIVHVERIKPFVDCMSSRPPAPVPTTTGGQLEESSGDPSPQTHADNREQEPPPEAEVTTPRPAEPLVEEGGGGPRRSARIRAARKTLSLTFALFTFLTVIGELDLTSAKEVVAYQGVIFKSEGEVAFSDSEWVVATDLKFDHLKTMMTTLREWLEVKVDTMANRYDGPRDKFKLTLQQHVKGRALIELGKLRRCNQRFMPMSCSAHTDDWIFQASFRKGIKHPLRNNTLPSVTQLENLVQLLPEPAEEETPSSLEKKVATANKPLLSRRAKFQGRISLMGEHLRIIEEEEKARAAMEVDGTVGLRYPYELVIAIVGLLLGLAASLVFSWRRYHLFIVSVTQRIVELEGRLAVHEADVERLISCRVVIGLALMACNNIASCAGVVLRVAPDPILRLTSKVSWYASILVKKRNYSSFILETYITEPFLLQLKTMLLQKLYLFQLTQFDLGYYDITNTSFHLGGLGETPLMVAITYGHEEVASYLWISSNVAQMAKDNSTVLHYAAKHGNYTALHLATMYRQDHKVNILLEHGANSNITDVNGNIPRD</sequence>
<dbReference type="InterPro" id="IPR000477">
    <property type="entry name" value="RT_dom"/>
</dbReference>
<evidence type="ECO:0000256" key="1">
    <source>
        <dbReference type="ARBA" id="ARBA00012493"/>
    </source>
</evidence>
<dbReference type="SUPFAM" id="SSF56672">
    <property type="entry name" value="DNA/RNA polymerases"/>
    <property type="match status" value="1"/>
</dbReference>
<feature type="compositionally biased region" description="Polar residues" evidence="12">
    <location>
        <begin position="48"/>
        <end position="61"/>
    </location>
</feature>
<dbReference type="PROSITE" id="PS50088">
    <property type="entry name" value="ANK_REPEAT"/>
    <property type="match status" value="1"/>
</dbReference>
<dbReference type="Pfam" id="PF12796">
    <property type="entry name" value="Ank_2"/>
    <property type="match status" value="1"/>
</dbReference>
<keyword evidence="5" id="KW-0540">Nuclease</keyword>
<feature type="region of interest" description="Disordered" evidence="12">
    <location>
        <begin position="1383"/>
        <end position="1448"/>
    </location>
</feature>
<dbReference type="GO" id="GO:0008233">
    <property type="term" value="F:peptidase activity"/>
    <property type="evidence" value="ECO:0007669"/>
    <property type="project" value="UniProtKB-KW"/>
</dbReference>
<keyword evidence="4" id="KW-0548">Nucleotidyltransferase</keyword>
<dbReference type="InterPro" id="IPR043128">
    <property type="entry name" value="Rev_trsase/Diguanyl_cyclase"/>
</dbReference>
<keyword evidence="6" id="KW-0255">Endonuclease</keyword>
<feature type="compositionally biased region" description="Low complexity" evidence="12">
    <location>
        <begin position="201"/>
        <end position="210"/>
    </location>
</feature>
<keyword evidence="10" id="KW-0863">Zinc-finger</keyword>
<evidence type="ECO:0000256" key="13">
    <source>
        <dbReference type="SAM" id="Phobius"/>
    </source>
</evidence>
<dbReference type="Gene3D" id="3.30.70.270">
    <property type="match status" value="2"/>
</dbReference>
<keyword evidence="3" id="KW-0808">Transferase</keyword>
<dbReference type="InterPro" id="IPR012337">
    <property type="entry name" value="RNaseH-like_sf"/>
</dbReference>
<protein>
    <recommendedName>
        <fullName evidence="1">RNA-directed DNA polymerase</fullName>
        <ecNumber evidence="1">2.7.7.49</ecNumber>
    </recommendedName>
</protein>
<evidence type="ECO:0000256" key="2">
    <source>
        <dbReference type="ARBA" id="ARBA00022670"/>
    </source>
</evidence>
<dbReference type="Gene3D" id="1.25.40.20">
    <property type="entry name" value="Ankyrin repeat-containing domain"/>
    <property type="match status" value="1"/>
</dbReference>
<proteinExistence type="predicted"/>
<dbReference type="Pfam" id="PF00078">
    <property type="entry name" value="RVT_1"/>
    <property type="match status" value="1"/>
</dbReference>
<dbReference type="InterPro" id="IPR001584">
    <property type="entry name" value="Integrase_cat-core"/>
</dbReference>
<feature type="coiled-coil region" evidence="11">
    <location>
        <begin position="400"/>
        <end position="427"/>
    </location>
</feature>
<dbReference type="PROSITE" id="PS50994">
    <property type="entry name" value="INTEGRASE"/>
    <property type="match status" value="1"/>
</dbReference>
<reference evidence="17 18" key="1">
    <citation type="submission" date="2016-03" db="EMBL/GenBank/DDBJ databases">
        <title>EvidentialGene: Evidence-directed Construction of Genes on Genomes.</title>
        <authorList>
            <person name="Gilbert D.G."/>
            <person name="Choi J.-H."/>
            <person name="Mockaitis K."/>
            <person name="Colbourne J."/>
            <person name="Pfrender M."/>
        </authorList>
    </citation>
    <scope>NUCLEOTIDE SEQUENCE [LARGE SCALE GENOMIC DNA]</scope>
    <source>
        <strain evidence="17 18">Xinb3</strain>
        <tissue evidence="17">Complete organism</tissue>
    </source>
</reference>
<dbReference type="OrthoDB" id="10037266at2759"/>